<keyword evidence="6 8" id="KW-1015">Disulfide bond</keyword>
<dbReference type="SMART" id="SM00050">
    <property type="entry name" value="DISIN"/>
    <property type="match status" value="1"/>
</dbReference>
<keyword evidence="3 11" id="KW-1133">Transmembrane helix</keyword>
<dbReference type="InterPro" id="IPR024079">
    <property type="entry name" value="MetalloPept_cat_dom_sf"/>
</dbReference>
<feature type="compositionally biased region" description="Polar residues" evidence="10">
    <location>
        <begin position="1524"/>
        <end position="1541"/>
    </location>
</feature>
<feature type="compositionally biased region" description="Polar residues" evidence="10">
    <location>
        <begin position="1731"/>
        <end position="1752"/>
    </location>
</feature>
<feature type="domain" description="Disintegrin" evidence="13">
    <location>
        <begin position="460"/>
        <end position="553"/>
    </location>
</feature>
<evidence type="ECO:0000256" key="7">
    <source>
        <dbReference type="PROSITE-ProRule" id="PRU00068"/>
    </source>
</evidence>
<feature type="compositionally biased region" description="Basic and acidic residues" evidence="10">
    <location>
        <begin position="1252"/>
        <end position="1268"/>
    </location>
</feature>
<feature type="binding site" evidence="9">
    <location>
        <position position="397"/>
    </location>
    <ligand>
        <name>Zn(2+)</name>
        <dbReference type="ChEBI" id="CHEBI:29105"/>
        <note>catalytic</note>
    </ligand>
</feature>
<feature type="compositionally biased region" description="Basic and acidic residues" evidence="10">
    <location>
        <begin position="1231"/>
        <end position="1240"/>
    </location>
</feature>
<dbReference type="SUPFAM" id="SSF55486">
    <property type="entry name" value="Metalloproteases ('zincins'), catalytic domain"/>
    <property type="match status" value="1"/>
</dbReference>
<keyword evidence="4" id="KW-0378">Hydrolase</keyword>
<feature type="disulfide bond" evidence="8">
    <location>
        <begin position="732"/>
        <end position="741"/>
    </location>
</feature>
<feature type="region of interest" description="Disordered" evidence="10">
    <location>
        <begin position="1118"/>
        <end position="1143"/>
    </location>
</feature>
<evidence type="ECO:0000256" key="4">
    <source>
        <dbReference type="ARBA" id="ARBA00023049"/>
    </source>
</evidence>
<dbReference type="PROSITE" id="PS50214">
    <property type="entry name" value="DISINTEGRIN_2"/>
    <property type="match status" value="1"/>
</dbReference>
<evidence type="ECO:0008006" key="17">
    <source>
        <dbReference type="Google" id="ProtNLM"/>
    </source>
</evidence>
<evidence type="ECO:0000256" key="5">
    <source>
        <dbReference type="ARBA" id="ARBA00023136"/>
    </source>
</evidence>
<dbReference type="Pfam" id="PF08516">
    <property type="entry name" value="ADAM_CR"/>
    <property type="match status" value="1"/>
</dbReference>
<feature type="region of interest" description="Disordered" evidence="10">
    <location>
        <begin position="1423"/>
        <end position="1460"/>
    </location>
</feature>
<dbReference type="GO" id="GO:0016020">
    <property type="term" value="C:membrane"/>
    <property type="evidence" value="ECO:0007669"/>
    <property type="project" value="UniProtKB-SubCell"/>
</dbReference>
<keyword evidence="16" id="KW-1185">Reference proteome</keyword>
<dbReference type="InterPro" id="IPR006586">
    <property type="entry name" value="ADAM_Cys-rich"/>
</dbReference>
<dbReference type="GO" id="GO:0004222">
    <property type="term" value="F:metalloendopeptidase activity"/>
    <property type="evidence" value="ECO:0007669"/>
    <property type="project" value="InterPro"/>
</dbReference>
<evidence type="ECO:0000313" key="15">
    <source>
        <dbReference type="EMBL" id="CAH1641451.1"/>
    </source>
</evidence>
<dbReference type="InterPro" id="IPR001590">
    <property type="entry name" value="Peptidase_M12B"/>
</dbReference>
<feature type="region of interest" description="Disordered" evidence="10">
    <location>
        <begin position="1345"/>
        <end position="1389"/>
    </location>
</feature>
<dbReference type="InterPro" id="IPR034027">
    <property type="entry name" value="Reprolysin_adamalysin"/>
</dbReference>
<dbReference type="PROSITE" id="PS50215">
    <property type="entry name" value="ADAM_MEPRO"/>
    <property type="match status" value="1"/>
</dbReference>
<dbReference type="PROSITE" id="PS50026">
    <property type="entry name" value="EGF_3"/>
    <property type="match status" value="1"/>
</dbReference>
<keyword evidence="8" id="KW-0245">EGF-like domain</keyword>
<evidence type="ECO:0000313" key="16">
    <source>
        <dbReference type="Proteomes" id="UP001153321"/>
    </source>
</evidence>
<feature type="compositionally biased region" description="Polar residues" evidence="10">
    <location>
        <begin position="1636"/>
        <end position="1648"/>
    </location>
</feature>
<feature type="compositionally biased region" description="Basic and acidic residues" evidence="10">
    <location>
        <begin position="1554"/>
        <end position="1565"/>
    </location>
</feature>
<feature type="compositionally biased region" description="Low complexity" evidence="10">
    <location>
        <begin position="1125"/>
        <end position="1140"/>
    </location>
</feature>
<keyword evidence="9" id="KW-0862">Zinc</keyword>
<dbReference type="Pfam" id="PF00200">
    <property type="entry name" value="Disintegrin"/>
    <property type="match status" value="1"/>
</dbReference>
<feature type="disulfide bond" evidence="9">
    <location>
        <begin position="411"/>
        <end position="416"/>
    </location>
</feature>
<feature type="compositionally biased region" description="Pro residues" evidence="10">
    <location>
        <begin position="1364"/>
        <end position="1385"/>
    </location>
</feature>
<dbReference type="SMART" id="SM00608">
    <property type="entry name" value="ACR"/>
    <property type="match status" value="1"/>
</dbReference>
<feature type="region of interest" description="Disordered" evidence="10">
    <location>
        <begin position="1719"/>
        <end position="1752"/>
    </location>
</feature>
<dbReference type="PROSITE" id="PS01186">
    <property type="entry name" value="EGF_2"/>
    <property type="match status" value="1"/>
</dbReference>
<feature type="domain" description="EGF-like" evidence="12">
    <location>
        <begin position="710"/>
        <end position="742"/>
    </location>
</feature>
<dbReference type="InterPro" id="IPR036436">
    <property type="entry name" value="Disintegrin_dom_sf"/>
</dbReference>
<dbReference type="Pfam" id="PF01562">
    <property type="entry name" value="Pep_M12B_propep"/>
    <property type="match status" value="1"/>
</dbReference>
<evidence type="ECO:0000259" key="13">
    <source>
        <dbReference type="PROSITE" id="PS50214"/>
    </source>
</evidence>
<feature type="region of interest" description="Disordered" evidence="10">
    <location>
        <begin position="1219"/>
        <end position="1283"/>
    </location>
</feature>
<evidence type="ECO:0000256" key="1">
    <source>
        <dbReference type="ARBA" id="ARBA00004167"/>
    </source>
</evidence>
<evidence type="ECO:0000256" key="9">
    <source>
        <dbReference type="PROSITE-ProRule" id="PRU00276"/>
    </source>
</evidence>
<evidence type="ECO:0000259" key="12">
    <source>
        <dbReference type="PROSITE" id="PS50026"/>
    </source>
</evidence>
<feature type="domain" description="Peptidase M12B" evidence="14">
    <location>
        <begin position="257"/>
        <end position="454"/>
    </location>
</feature>
<evidence type="ECO:0000256" key="2">
    <source>
        <dbReference type="ARBA" id="ARBA00022692"/>
    </source>
</evidence>
<feature type="disulfide bond" evidence="8">
    <location>
        <begin position="714"/>
        <end position="724"/>
    </location>
</feature>
<evidence type="ECO:0000256" key="3">
    <source>
        <dbReference type="ARBA" id="ARBA00022989"/>
    </source>
</evidence>
<dbReference type="GO" id="GO:0006509">
    <property type="term" value="P:membrane protein ectodomain proteolysis"/>
    <property type="evidence" value="ECO:0007669"/>
    <property type="project" value="TreeGrafter"/>
</dbReference>
<name>A0A9P0I8R5_SPOLI</name>
<organism evidence="15 16">
    <name type="scientific">Spodoptera littoralis</name>
    <name type="common">Egyptian cotton leafworm</name>
    <dbReference type="NCBI Taxonomy" id="7109"/>
    <lineage>
        <taxon>Eukaryota</taxon>
        <taxon>Metazoa</taxon>
        <taxon>Ecdysozoa</taxon>
        <taxon>Arthropoda</taxon>
        <taxon>Hexapoda</taxon>
        <taxon>Insecta</taxon>
        <taxon>Pterygota</taxon>
        <taxon>Neoptera</taxon>
        <taxon>Endopterygota</taxon>
        <taxon>Lepidoptera</taxon>
        <taxon>Glossata</taxon>
        <taxon>Ditrysia</taxon>
        <taxon>Noctuoidea</taxon>
        <taxon>Noctuidae</taxon>
        <taxon>Amphipyrinae</taxon>
        <taxon>Spodoptera</taxon>
    </lineage>
</organism>
<dbReference type="EMBL" id="LR824554">
    <property type="protein sequence ID" value="CAH1641451.1"/>
    <property type="molecule type" value="Genomic_DNA"/>
</dbReference>
<feature type="active site" evidence="9">
    <location>
        <position position="394"/>
    </location>
</feature>
<dbReference type="Gene3D" id="3.40.390.10">
    <property type="entry name" value="Collagenase (Catalytic Domain)"/>
    <property type="match status" value="1"/>
</dbReference>
<feature type="compositionally biased region" description="Polar residues" evidence="10">
    <location>
        <begin position="1685"/>
        <end position="1704"/>
    </location>
</feature>
<evidence type="ECO:0000256" key="11">
    <source>
        <dbReference type="SAM" id="Phobius"/>
    </source>
</evidence>
<keyword evidence="9" id="KW-0479">Metal-binding</keyword>
<gene>
    <name evidence="15" type="ORF">SPLIT_LOCUS6807</name>
</gene>
<feature type="transmembrane region" description="Helical" evidence="11">
    <location>
        <begin position="766"/>
        <end position="788"/>
    </location>
</feature>
<evidence type="ECO:0000256" key="8">
    <source>
        <dbReference type="PROSITE-ProRule" id="PRU00076"/>
    </source>
</evidence>
<feature type="binding site" evidence="9">
    <location>
        <position position="393"/>
    </location>
    <ligand>
        <name>Zn(2+)</name>
        <dbReference type="ChEBI" id="CHEBI:29105"/>
        <note>catalytic</note>
    </ligand>
</feature>
<dbReference type="Pfam" id="PF01421">
    <property type="entry name" value="Reprolysin"/>
    <property type="match status" value="1"/>
</dbReference>
<comment type="subcellular location">
    <subcellularLocation>
        <location evidence="1">Membrane</location>
        <topology evidence="1">Single-pass membrane protein</topology>
    </subcellularLocation>
</comment>
<evidence type="ECO:0000256" key="6">
    <source>
        <dbReference type="ARBA" id="ARBA00023157"/>
    </source>
</evidence>
<dbReference type="Gene3D" id="4.10.70.10">
    <property type="entry name" value="Disintegrin domain"/>
    <property type="match status" value="1"/>
</dbReference>
<evidence type="ECO:0000259" key="14">
    <source>
        <dbReference type="PROSITE" id="PS50215"/>
    </source>
</evidence>
<accession>A0A9P0I8R5</accession>
<feature type="disulfide bond" evidence="7">
    <location>
        <begin position="525"/>
        <end position="545"/>
    </location>
</feature>
<feature type="compositionally biased region" description="Basic and acidic residues" evidence="10">
    <location>
        <begin position="1490"/>
        <end position="1509"/>
    </location>
</feature>
<dbReference type="GO" id="GO:0046872">
    <property type="term" value="F:metal ion binding"/>
    <property type="evidence" value="ECO:0007669"/>
    <property type="project" value="UniProtKB-KW"/>
</dbReference>
<dbReference type="CDD" id="cd04269">
    <property type="entry name" value="ZnMc_adamalysin_II_like"/>
    <property type="match status" value="1"/>
</dbReference>
<dbReference type="Gene3D" id="2.10.25.10">
    <property type="entry name" value="Laminin"/>
    <property type="match status" value="1"/>
</dbReference>
<keyword evidence="4" id="KW-0645">Protease</keyword>
<keyword evidence="5 11" id="KW-0472">Membrane</keyword>
<feature type="region of interest" description="Disordered" evidence="10">
    <location>
        <begin position="1485"/>
        <end position="1707"/>
    </location>
</feature>
<feature type="compositionally biased region" description="Pro residues" evidence="10">
    <location>
        <begin position="1431"/>
        <end position="1444"/>
    </location>
</feature>
<dbReference type="PANTHER" id="PTHR11905">
    <property type="entry name" value="ADAM A DISINTEGRIN AND METALLOPROTEASE DOMAIN"/>
    <property type="match status" value="1"/>
</dbReference>
<dbReference type="InterPro" id="IPR000742">
    <property type="entry name" value="EGF"/>
</dbReference>
<feature type="compositionally biased region" description="Polar residues" evidence="10">
    <location>
        <begin position="1574"/>
        <end position="1626"/>
    </location>
</feature>
<comment type="caution">
    <text evidence="8">Lacks conserved residue(s) required for the propagation of feature annotation.</text>
</comment>
<dbReference type="PANTHER" id="PTHR11905:SF159">
    <property type="entry name" value="ADAM METALLOPROTEASE"/>
    <property type="match status" value="1"/>
</dbReference>
<feature type="compositionally biased region" description="Polar residues" evidence="10">
    <location>
        <begin position="1013"/>
        <end position="1025"/>
    </location>
</feature>
<dbReference type="Proteomes" id="UP001153321">
    <property type="component" value="Chromosome 23"/>
</dbReference>
<dbReference type="SUPFAM" id="SSF57552">
    <property type="entry name" value="Blood coagulation inhibitor (disintegrin)"/>
    <property type="match status" value="1"/>
</dbReference>
<dbReference type="FunFam" id="3.40.390.10:FF:000002">
    <property type="entry name" value="Disintegrin and metalloproteinase domain-containing protein 22"/>
    <property type="match status" value="1"/>
</dbReference>
<keyword evidence="4" id="KW-0482">Metalloprotease</keyword>
<dbReference type="InterPro" id="IPR002870">
    <property type="entry name" value="Peptidase_M12B_N"/>
</dbReference>
<keyword evidence="2 11" id="KW-0812">Transmembrane</keyword>
<protein>
    <recommendedName>
        <fullName evidence="17">Disintegrin and metalloproteinase domain-containing protein 12</fullName>
    </recommendedName>
</protein>
<feature type="disulfide bond" evidence="9">
    <location>
        <begin position="409"/>
        <end position="433"/>
    </location>
</feature>
<proteinExistence type="predicted"/>
<sequence>MRLCTMAGEIHKLKKVYRYDTSLSKVRVEYSKKNRTVSLVEHIKKARQTDIQKTKEPPALDFNKHRLVQPIVHHARTRREISTTRDTSGAHHSEVTVTVPIDGQDYVLDLRLNLDLVTDNHVLRYQKNGKTVVHKPKKEDIDLCQYSGTVRGKPGSWVAVSTCHGVRGIVFDGERMRYIEPAEGPSIQSNHYIYDHGDLNTNYHCGYVGGVTQNASYDPHLFKKYTSEQDRQRSRYKRYASDDTQVRGPYNANKLSRYVELVLVADNREYKANGENIQTVYRQMKDVANIINSVYTPLNVFIALVGVVVWTENDEIHLEENGDRTLNNFLGYRKSVLVRDIPNDNAQLLTRQKFNDGVVGKALKGPICTYEFSGGVSTNHSEVIGLVATTIAHEMGHNFGMEHDTDDLCKCPDAKCIMSPSSTSVTPIHWSSCSLSSIALAFERGMDYCLRNKPKRLFDSPTCGNGFTEPGEQCDCGSTSDPRAYNPCHACCDPSTCMLRSNATCGAGMCCDLQTCRPKSAGTVCRSADRECDLPEYCTGYSEYCPDDVFKMDTTPCGKDGEKAYCVRGSCRSHTDQCRLLWGTTGESSHDKCYTSTNVKGNKSGNCGYDRLNQRYLPCSPRDAMCGTLQCRHLNERLEFGMESVALLSAVFINNNGTIIPCRTAIIDLGLSDVDPGLVPDGAKCGDEMMCLNQRCVPVAAVRDRIATAESSVCPSNCSGHGICNSEGHCHCEAGFAPPLCALPGPGGSSDSGPATDPTIQRNFMVAMYVIFLGIIPGILLVLFLIYYSKHNVLLWWKKPRKSYVNNICDGYTKPKRLFATRFAKFQDSTSSLRNLLSFKRNDSVHSISNICTDPPQQETPIYSNLEELKTTQKLPVIPEKVLTKVPLKKPVKKINKDDIKIASNSDIKTHKPIVAPKPNVCANDNKPNVVIINQGLASTTNEMVVNSQHRMHPVGRLHDNSTGTDLYVNVKTLHKWKKAPSPKKASLQHRLSRSASKFAANFQNSNQNNSQPVNVHTLSNPDDMSSSLLRSDSDRSPPGNINPSVNFFGNFKGFSLTPIEKNAPTEKDETEVPIAPKPVKSVADSINKSAKITPVHRSGSNSQSIVNQGVLKPVLRSAPPLPVVPTTAKTSPKSSPSVKRTNSTVQNKIKALMNNDKTEEVPTTANPPPRPVISSPILEASTCTAKELISPLQGSKTLGPVRAAPTVPMSPDFPKRPLSMHSAGVPQKPLPEEPKKVKEGISLNRIASFLKQDKPKEKERNPVERSHSLPKNHNNQVKVPKADKVPLRNLQISNPILQKEIELPVKSVPVVSDSEDGDDPKAFVNRAQSMRAPASQKPVLQSFGSMRQAPVAPRPLSVVGRPTAPPPPLPNNSEPVPPPNPKPQPEIKSTDYVDCIEEKQAPLAHIVEESPDNIYAVIEESPEKHSKPLPGVPPPIKTIPQAPPEGYNTPKVIPSNSGSTESMGLLGEIVNEIQNRNFESIYSASTLSRKKEKERKAREAAANKEANRDSTYMNSEHYKTPESVYSNSGAKSNVSTTSSGYLHPSAVNVPTYLKKDEPKEEDKAPPLPGPNSKIPTFSRQVTPPALKNTSTFRNVPQSPKVTKNINLNPKLSNSPDLVSSCTVPDTKNVKPPDVINNNKLPNDTTKVMNKPVVTAKPNDNRPPLRPAPAEPKKANKVTPPLKPVNSNSNLNKTDNKTPSTNRAISKVDSVKAIADNLNKNKPKVVPKPTTAVQRTDNKPNQTKLTAKPSNVASLQQKFENRKSLGKEVAVAKK</sequence>
<dbReference type="InterPro" id="IPR001762">
    <property type="entry name" value="Disintegrin_dom"/>
</dbReference>
<feature type="region of interest" description="Disordered" evidence="10">
    <location>
        <begin position="1004"/>
        <end position="1045"/>
    </location>
</feature>
<feature type="binding site" evidence="9">
    <location>
        <position position="403"/>
    </location>
    <ligand>
        <name>Zn(2+)</name>
        <dbReference type="ChEBI" id="CHEBI:29105"/>
        <note>catalytic</note>
    </ligand>
</feature>
<evidence type="ECO:0000256" key="10">
    <source>
        <dbReference type="SAM" id="MobiDB-lite"/>
    </source>
</evidence>
<reference evidence="15" key="1">
    <citation type="submission" date="2022-02" db="EMBL/GenBank/DDBJ databases">
        <authorList>
            <person name="King R."/>
        </authorList>
    </citation>
    <scope>NUCLEOTIDE SEQUENCE</scope>
</reference>